<evidence type="ECO:0000313" key="8">
    <source>
        <dbReference type="Proteomes" id="UP000245802"/>
    </source>
</evidence>
<dbReference type="InterPro" id="IPR006121">
    <property type="entry name" value="HMA_dom"/>
</dbReference>
<reference evidence="7 8" key="1">
    <citation type="submission" date="2018-01" db="EMBL/GenBank/DDBJ databases">
        <title>G. obscuriglobus.</title>
        <authorList>
            <person name="Franke J."/>
            <person name="Blomberg W."/>
            <person name="Selmecki A."/>
        </authorList>
    </citation>
    <scope>NUCLEOTIDE SEQUENCE [LARGE SCALE GENOMIC DNA]</scope>
    <source>
        <strain evidence="7 8">DSM 5831</strain>
    </source>
</reference>
<proteinExistence type="predicted"/>
<feature type="domain" description="Methylamine utilisation protein MauE" evidence="6">
    <location>
        <begin position="116"/>
        <end position="236"/>
    </location>
</feature>
<organism evidence="7 8">
    <name type="scientific">Gemmata obscuriglobus</name>
    <dbReference type="NCBI Taxonomy" id="114"/>
    <lineage>
        <taxon>Bacteria</taxon>
        <taxon>Pseudomonadati</taxon>
        <taxon>Planctomycetota</taxon>
        <taxon>Planctomycetia</taxon>
        <taxon>Gemmatales</taxon>
        <taxon>Gemmataceae</taxon>
        <taxon>Gemmata</taxon>
    </lineage>
</organism>
<keyword evidence="2 5" id="KW-0812">Transmembrane</keyword>
<evidence type="ECO:0000256" key="3">
    <source>
        <dbReference type="ARBA" id="ARBA00022989"/>
    </source>
</evidence>
<dbReference type="InterPro" id="IPR009908">
    <property type="entry name" value="Methylamine_util_MauE"/>
</dbReference>
<dbReference type="OrthoDB" id="9813965at2"/>
<dbReference type="GO" id="GO:0030416">
    <property type="term" value="P:methylamine metabolic process"/>
    <property type="evidence" value="ECO:0007669"/>
    <property type="project" value="InterPro"/>
</dbReference>
<evidence type="ECO:0000256" key="5">
    <source>
        <dbReference type="SAM" id="Phobius"/>
    </source>
</evidence>
<dbReference type="EMBL" id="CP025958">
    <property type="protein sequence ID" value="AWM36251.1"/>
    <property type="molecule type" value="Genomic_DNA"/>
</dbReference>
<keyword evidence="4 5" id="KW-0472">Membrane</keyword>
<dbReference type="Gene3D" id="3.30.70.100">
    <property type="match status" value="1"/>
</dbReference>
<keyword evidence="8" id="KW-1185">Reference proteome</keyword>
<dbReference type="GO" id="GO:0046872">
    <property type="term" value="F:metal ion binding"/>
    <property type="evidence" value="ECO:0007669"/>
    <property type="project" value="InterPro"/>
</dbReference>
<dbReference type="Pfam" id="PF07291">
    <property type="entry name" value="MauE"/>
    <property type="match status" value="1"/>
</dbReference>
<dbReference type="SUPFAM" id="SSF55008">
    <property type="entry name" value="HMA, heavy metal-associated domain"/>
    <property type="match status" value="1"/>
</dbReference>
<keyword evidence="3 5" id="KW-1133">Transmembrane helix</keyword>
<protein>
    <recommendedName>
        <fullName evidence="6">Methylamine utilisation protein MauE domain-containing protein</fullName>
    </recommendedName>
</protein>
<dbReference type="AlphaFoldDB" id="A0A2Z3GUN0"/>
<accession>A0A2Z3GUN0</accession>
<dbReference type="InterPro" id="IPR036163">
    <property type="entry name" value="HMA_dom_sf"/>
</dbReference>
<evidence type="ECO:0000256" key="4">
    <source>
        <dbReference type="ARBA" id="ARBA00023136"/>
    </source>
</evidence>
<evidence type="ECO:0000259" key="6">
    <source>
        <dbReference type="Pfam" id="PF07291"/>
    </source>
</evidence>
<evidence type="ECO:0000256" key="2">
    <source>
        <dbReference type="ARBA" id="ARBA00022692"/>
    </source>
</evidence>
<name>A0A2Z3GUN0_9BACT</name>
<gene>
    <name evidence="7" type="ORF">C1280_03965</name>
</gene>
<sequence>MVVQRYTTDLHCGACVAKVRPLLDAAPDVRKWDADTSGPQTVLTVEGDGVTAERLGALLRPAGYHVLGEVTAAQPAPPPEKPTSYFPLLLILSYLLVGVGVTELAAGTFDPMRAMGRFMAGFFLVFSFFKLLNLRAFADAYAGYDVVAAKWYGYGYVYPFIELGLGVAYLGHFAPLATNVVTLVVMGVSTVGVVKALAARRKIRCACLGTVFNLPMSAVTLVEDVLMVGMAVAMLFWLLYN</sequence>
<dbReference type="KEGG" id="gog:C1280_03965"/>
<dbReference type="RefSeq" id="WP_010046140.1">
    <property type="nucleotide sequence ID" value="NZ_CP025958.1"/>
</dbReference>
<evidence type="ECO:0000256" key="1">
    <source>
        <dbReference type="ARBA" id="ARBA00004141"/>
    </source>
</evidence>
<dbReference type="Proteomes" id="UP000245802">
    <property type="component" value="Chromosome"/>
</dbReference>
<feature type="transmembrane region" description="Helical" evidence="5">
    <location>
        <begin position="218"/>
        <end position="240"/>
    </location>
</feature>
<evidence type="ECO:0000313" key="7">
    <source>
        <dbReference type="EMBL" id="AWM36251.1"/>
    </source>
</evidence>
<feature type="transmembrane region" description="Helical" evidence="5">
    <location>
        <begin position="85"/>
        <end position="106"/>
    </location>
</feature>
<comment type="subcellular location">
    <subcellularLocation>
        <location evidence="1">Membrane</location>
        <topology evidence="1">Multi-pass membrane protein</topology>
    </subcellularLocation>
</comment>
<dbReference type="GO" id="GO:0016020">
    <property type="term" value="C:membrane"/>
    <property type="evidence" value="ECO:0007669"/>
    <property type="project" value="UniProtKB-SubCell"/>
</dbReference>
<feature type="transmembrane region" description="Helical" evidence="5">
    <location>
        <begin position="118"/>
        <end position="138"/>
    </location>
</feature>
<feature type="transmembrane region" description="Helical" evidence="5">
    <location>
        <begin position="176"/>
        <end position="198"/>
    </location>
</feature>
<dbReference type="CDD" id="cd00371">
    <property type="entry name" value="HMA"/>
    <property type="match status" value="1"/>
</dbReference>